<dbReference type="Pfam" id="PF09261">
    <property type="entry name" value="Alpha-mann_mid"/>
    <property type="match status" value="1"/>
</dbReference>
<dbReference type="Gene3D" id="3.20.110.10">
    <property type="entry name" value="Glycoside hydrolase 38, N terminal domain"/>
    <property type="match status" value="1"/>
</dbReference>
<gene>
    <name evidence="7" type="ORF">BU14_1932s0001</name>
</gene>
<name>A0A1X6NKE4_PORUM</name>
<dbReference type="Gene3D" id="2.70.98.30">
    <property type="entry name" value="Golgi alpha-mannosidase II, domain 4"/>
    <property type="match status" value="1"/>
</dbReference>
<dbReference type="Pfam" id="PF01074">
    <property type="entry name" value="Glyco_hydro_38N"/>
    <property type="match status" value="1"/>
</dbReference>
<dbReference type="InterPro" id="IPR011013">
    <property type="entry name" value="Gal_mutarotase_sf_dom"/>
</dbReference>
<evidence type="ECO:0000256" key="2">
    <source>
        <dbReference type="ARBA" id="ARBA00022723"/>
    </source>
</evidence>
<feature type="compositionally biased region" description="Low complexity" evidence="5">
    <location>
        <begin position="954"/>
        <end position="980"/>
    </location>
</feature>
<reference evidence="7 8" key="1">
    <citation type="submission" date="2017-03" db="EMBL/GenBank/DDBJ databases">
        <title>WGS assembly of Porphyra umbilicalis.</title>
        <authorList>
            <person name="Brawley S.H."/>
            <person name="Blouin N.A."/>
            <person name="Ficko-Blean E."/>
            <person name="Wheeler G.L."/>
            <person name="Lohr M."/>
            <person name="Goodson H.V."/>
            <person name="Jenkins J.W."/>
            <person name="Blaby-Haas C.E."/>
            <person name="Helliwell K.E."/>
            <person name="Chan C."/>
            <person name="Marriage T."/>
            <person name="Bhattacharya D."/>
            <person name="Klein A.S."/>
            <person name="Badis Y."/>
            <person name="Brodie J."/>
            <person name="Cao Y."/>
            <person name="Collen J."/>
            <person name="Dittami S.M."/>
            <person name="Gachon C.M."/>
            <person name="Green B.R."/>
            <person name="Karpowicz S."/>
            <person name="Kim J.W."/>
            <person name="Kudahl U."/>
            <person name="Lin S."/>
            <person name="Michel G."/>
            <person name="Mittag M."/>
            <person name="Olson B.J."/>
            <person name="Pangilinan J."/>
            <person name="Peng Y."/>
            <person name="Qiu H."/>
            <person name="Shu S."/>
            <person name="Singer J.T."/>
            <person name="Smith A.G."/>
            <person name="Sprecher B.N."/>
            <person name="Wagner V."/>
            <person name="Wang W."/>
            <person name="Wang Z.-Y."/>
            <person name="Yan J."/>
            <person name="Yarish C."/>
            <person name="Zoeuner-Riek S."/>
            <person name="Zhuang Y."/>
            <person name="Zou Y."/>
            <person name="Lindquist E.A."/>
            <person name="Grimwood J."/>
            <person name="Barry K."/>
            <person name="Rokhsar D.S."/>
            <person name="Schmutz J."/>
            <person name="Stiller J.W."/>
            <person name="Grossman A.R."/>
            <person name="Prochnik S.E."/>
        </authorList>
    </citation>
    <scope>NUCLEOTIDE SEQUENCE [LARGE SCALE GENOMIC DNA]</scope>
    <source>
        <strain evidence="7">4086291</strain>
    </source>
</reference>
<evidence type="ECO:0000256" key="1">
    <source>
        <dbReference type="ARBA" id="ARBA00009792"/>
    </source>
</evidence>
<dbReference type="SUPFAM" id="SSF88688">
    <property type="entry name" value="Families 57/38 glycoside transferase middle domain"/>
    <property type="match status" value="1"/>
</dbReference>
<feature type="domain" description="Glycoside hydrolase family 38 central" evidence="6">
    <location>
        <begin position="330"/>
        <end position="413"/>
    </location>
</feature>
<dbReference type="PANTHER" id="PTHR46017">
    <property type="entry name" value="ALPHA-MANNOSIDASE 2C1"/>
    <property type="match status" value="1"/>
</dbReference>
<keyword evidence="4" id="KW-0326">Glycosidase</keyword>
<dbReference type="SUPFAM" id="SSF74650">
    <property type="entry name" value="Galactose mutarotase-like"/>
    <property type="match status" value="1"/>
</dbReference>
<dbReference type="Gene3D" id="1.20.1270.50">
    <property type="entry name" value="Glycoside hydrolase family 38, central domain"/>
    <property type="match status" value="1"/>
</dbReference>
<dbReference type="SUPFAM" id="SSF88713">
    <property type="entry name" value="Glycoside hydrolase/deacetylase"/>
    <property type="match status" value="1"/>
</dbReference>
<organism evidence="7 8">
    <name type="scientific">Porphyra umbilicalis</name>
    <name type="common">Purple laver</name>
    <name type="synonym">Red alga</name>
    <dbReference type="NCBI Taxonomy" id="2786"/>
    <lineage>
        <taxon>Eukaryota</taxon>
        <taxon>Rhodophyta</taxon>
        <taxon>Bangiophyceae</taxon>
        <taxon>Bangiales</taxon>
        <taxon>Bangiaceae</taxon>
        <taxon>Porphyra</taxon>
    </lineage>
</organism>
<dbReference type="GO" id="GO:0030246">
    <property type="term" value="F:carbohydrate binding"/>
    <property type="evidence" value="ECO:0007669"/>
    <property type="project" value="InterPro"/>
</dbReference>
<dbReference type="GO" id="GO:0009313">
    <property type="term" value="P:oligosaccharide catabolic process"/>
    <property type="evidence" value="ECO:0007669"/>
    <property type="project" value="TreeGrafter"/>
</dbReference>
<dbReference type="Proteomes" id="UP000218209">
    <property type="component" value="Unassembled WGS sequence"/>
</dbReference>
<dbReference type="AlphaFoldDB" id="A0A1X6NKE4"/>
<dbReference type="InterPro" id="IPR011330">
    <property type="entry name" value="Glyco_hydro/deAcase_b/a-brl"/>
</dbReference>
<dbReference type="FunFam" id="3.20.110.10:FF:000002">
    <property type="entry name" value="alpha-mannosidase 2C1 isoform X1"/>
    <property type="match status" value="1"/>
</dbReference>
<dbReference type="InterPro" id="IPR011682">
    <property type="entry name" value="Glyco_hydro_38_C"/>
</dbReference>
<dbReference type="GO" id="GO:0046872">
    <property type="term" value="F:metal ion binding"/>
    <property type="evidence" value="ECO:0007669"/>
    <property type="project" value="UniProtKB-KW"/>
</dbReference>
<feature type="region of interest" description="Disordered" evidence="5">
    <location>
        <begin position="938"/>
        <end position="980"/>
    </location>
</feature>
<sequence length="980" mass="99437">MADALPAGAPQRRAALSAANNLVNAVVVRDLGRSAAGASAAASSFWASSPPAPGASTPTVAAVGHCHIDTAWLWVMAEARRKVARSWSSQLRLLEEYPTYVFAASQALHYAWMEEAYPSLMAEVGAAIRSGGWAPVGGTWVEMDTNIPCGEALVRQFTVGQAYFGSRLGGRARTLWLPDTFGYAPQLPQLAASAGIGRFLTQKLSWNRWTNLPHTSFWWVGLDGSRLLTHCPPADNYCSTAEAGDLVKSVTGNKTAPWVNGSMLLYGHGDGGGGPSPAMLESLSRFEGVDGMPRVRLAGPDAFFDEVAKAGAAMDGLGGLPSHFGELYLQLHRGTLTSQAATKRGNAAAESALLTADLVTALAATVAAGGGGGYKYPAEELGRLWRLVLTHAFHDTLPGSSIAAVYEEAEADYATVVASTGALVAAALGGGFALPAEAVAAPASPSAAPRPPPPAVLPGLAMLVAAPPPDAPVLRLPRSVAAAALPADAVTQVAGPPVAAAFAGAPFTDTLHAGTADDDVLVLSSTAPAGVGLFPFGVATAAAPGVPPVTVEAVSPASGGGFAVANGRVAAHIDACGLLRRLSVTPSVADGGTAEPVEVIAAGGAGNRLVVYDDALQFWDAWDTSVAGREKPCATDEAAVVTLTATGPLRVTVHVAWPRLLPAAPPGPAPAAAAQQWLTLDAASSRLDVVVAVDWATPNRQLLRLQVDTAFPTATTFAAGVQFGWVPRPAHANTPADAAQFEGVGQRYADVSAYGGGVALLSDCRYGYSADAGSGRLWLSLLRSPRSPDPRADVGRVHVVRMALVPHAAAWPVAAVPAAADALCAPPVVVPLPAGAIGAGPRTVGVTMEAGSLPSVRIGAVKLADAPSRVPFPTPPASPVAGGGGAAAAPSPRPAPRRPLVVRAYEALGGTGAVRLRVSRSLGRLVRAVATNILEDVDVRGRGGGVPPPPPTGRPAGAEPQGPLELPVAAAAPGADGLVA</sequence>
<proteinExistence type="inferred from homology"/>
<evidence type="ECO:0000313" key="7">
    <source>
        <dbReference type="EMBL" id="OSX69042.1"/>
    </source>
</evidence>
<dbReference type="GO" id="GO:0006013">
    <property type="term" value="P:mannose metabolic process"/>
    <property type="evidence" value="ECO:0007669"/>
    <property type="project" value="InterPro"/>
</dbReference>
<protein>
    <recommendedName>
        <fullName evidence="6">Glycoside hydrolase family 38 central domain-containing protein</fullName>
    </recommendedName>
</protein>
<dbReference type="SMART" id="SM00872">
    <property type="entry name" value="Alpha-mann_mid"/>
    <property type="match status" value="1"/>
</dbReference>
<evidence type="ECO:0000256" key="5">
    <source>
        <dbReference type="SAM" id="MobiDB-lite"/>
    </source>
</evidence>
<evidence type="ECO:0000256" key="3">
    <source>
        <dbReference type="ARBA" id="ARBA00022801"/>
    </source>
</evidence>
<evidence type="ECO:0000313" key="8">
    <source>
        <dbReference type="Proteomes" id="UP000218209"/>
    </source>
</evidence>
<dbReference type="InterPro" id="IPR027291">
    <property type="entry name" value="Glyco_hydro_38_N_sf"/>
</dbReference>
<dbReference type="PANTHER" id="PTHR46017:SF1">
    <property type="entry name" value="ALPHA-MANNOSIDASE 2C1"/>
    <property type="match status" value="1"/>
</dbReference>
<feature type="region of interest" description="Disordered" evidence="5">
    <location>
        <begin position="870"/>
        <end position="896"/>
    </location>
</feature>
<dbReference type="InterPro" id="IPR037094">
    <property type="entry name" value="Glyco_hydro_38_cen_sf"/>
</dbReference>
<feature type="non-terminal residue" evidence="7">
    <location>
        <position position="980"/>
    </location>
</feature>
<comment type="similarity">
    <text evidence="1">Belongs to the glycosyl hydrolase 38 family.</text>
</comment>
<keyword evidence="2" id="KW-0479">Metal-binding</keyword>
<dbReference type="InterPro" id="IPR015341">
    <property type="entry name" value="Glyco_hydro_38_cen"/>
</dbReference>
<keyword evidence="3" id="KW-0378">Hydrolase</keyword>
<dbReference type="EMBL" id="KV919838">
    <property type="protein sequence ID" value="OSX69042.1"/>
    <property type="molecule type" value="Genomic_DNA"/>
</dbReference>
<keyword evidence="8" id="KW-1185">Reference proteome</keyword>
<evidence type="ECO:0000259" key="6">
    <source>
        <dbReference type="SMART" id="SM00872"/>
    </source>
</evidence>
<dbReference type="Pfam" id="PF07748">
    <property type="entry name" value="Glyco_hydro_38C"/>
    <property type="match status" value="1"/>
</dbReference>
<dbReference type="InterPro" id="IPR000602">
    <property type="entry name" value="Glyco_hydro_38_N"/>
</dbReference>
<accession>A0A1X6NKE4</accession>
<dbReference type="OrthoDB" id="523at2759"/>
<dbReference type="GO" id="GO:0004559">
    <property type="term" value="F:alpha-mannosidase activity"/>
    <property type="evidence" value="ECO:0007669"/>
    <property type="project" value="InterPro"/>
</dbReference>
<dbReference type="InterPro" id="IPR028995">
    <property type="entry name" value="Glyco_hydro_57/38_cen_sf"/>
</dbReference>
<dbReference type="FunFam" id="1.20.1270.50:FF:000004">
    <property type="entry name" value="alpha-mannosidase 2C1 isoform X1"/>
    <property type="match status" value="1"/>
</dbReference>
<evidence type="ECO:0000256" key="4">
    <source>
        <dbReference type="ARBA" id="ARBA00023295"/>
    </source>
</evidence>